<name>A0AAD5XA97_9FUNG</name>
<reference evidence="1" key="1">
    <citation type="submission" date="2020-05" db="EMBL/GenBank/DDBJ databases">
        <title>Phylogenomic resolution of chytrid fungi.</title>
        <authorList>
            <person name="Stajich J.E."/>
            <person name="Amses K."/>
            <person name="Simmons R."/>
            <person name="Seto K."/>
            <person name="Myers J."/>
            <person name="Bonds A."/>
            <person name="Quandt C.A."/>
            <person name="Barry K."/>
            <person name="Liu P."/>
            <person name="Grigoriev I."/>
            <person name="Longcore J.E."/>
            <person name="James T.Y."/>
        </authorList>
    </citation>
    <scope>NUCLEOTIDE SEQUENCE</scope>
    <source>
        <strain evidence="1">JEL0513</strain>
    </source>
</reference>
<feature type="non-terminal residue" evidence="1">
    <location>
        <position position="1"/>
    </location>
</feature>
<sequence length="177" mass="18091">MSLPEYPLPICAFDGNPRKGNVTRSVVYDIAIDGSIQPANSTASDGTVAFGTEIFENYWRKRKLGADGLVIGGGVSFGGGGGVGGGNAGNGSSSGSTNNSGGIGESAAKIAKIKLKTSNVSKTGTAVTMTAMPLALPPPVSSASSVSELLAHIDLLHAYYRQQINAFQEAEELQDAQ</sequence>
<dbReference type="AlphaFoldDB" id="A0AAD5XA97"/>
<dbReference type="Proteomes" id="UP001211907">
    <property type="component" value="Unassembled WGS sequence"/>
</dbReference>
<organism evidence="1 2">
    <name type="scientific">Physocladia obscura</name>
    <dbReference type="NCBI Taxonomy" id="109957"/>
    <lineage>
        <taxon>Eukaryota</taxon>
        <taxon>Fungi</taxon>
        <taxon>Fungi incertae sedis</taxon>
        <taxon>Chytridiomycota</taxon>
        <taxon>Chytridiomycota incertae sedis</taxon>
        <taxon>Chytridiomycetes</taxon>
        <taxon>Chytridiales</taxon>
        <taxon>Chytriomycetaceae</taxon>
        <taxon>Physocladia</taxon>
    </lineage>
</organism>
<keyword evidence="2" id="KW-1185">Reference proteome</keyword>
<dbReference type="EMBL" id="JADGJH010003981">
    <property type="protein sequence ID" value="KAJ3087796.1"/>
    <property type="molecule type" value="Genomic_DNA"/>
</dbReference>
<evidence type="ECO:0000313" key="2">
    <source>
        <dbReference type="Proteomes" id="UP001211907"/>
    </source>
</evidence>
<evidence type="ECO:0000313" key="1">
    <source>
        <dbReference type="EMBL" id="KAJ3087796.1"/>
    </source>
</evidence>
<gene>
    <name evidence="1" type="ORF">HK100_008233</name>
</gene>
<protein>
    <submittedName>
        <fullName evidence="1">Uncharacterized protein</fullName>
    </submittedName>
</protein>
<proteinExistence type="predicted"/>
<comment type="caution">
    <text evidence="1">The sequence shown here is derived from an EMBL/GenBank/DDBJ whole genome shotgun (WGS) entry which is preliminary data.</text>
</comment>
<accession>A0AAD5XA97</accession>